<dbReference type="Gene3D" id="3.40.50.2300">
    <property type="match status" value="1"/>
</dbReference>
<accession>A0A084U2S9</accession>
<dbReference type="Gene3D" id="1.10.10.10">
    <property type="entry name" value="Winged helix-like DNA-binding domain superfamily/Winged helix DNA-binding domain"/>
    <property type="match status" value="1"/>
</dbReference>
<evidence type="ECO:0000259" key="8">
    <source>
        <dbReference type="PROSITE" id="PS50110"/>
    </source>
</evidence>
<evidence type="ECO:0000313" key="10">
    <source>
        <dbReference type="EMBL" id="KFB07265.1"/>
    </source>
</evidence>
<dbReference type="GO" id="GO:0005829">
    <property type="term" value="C:cytosol"/>
    <property type="evidence" value="ECO:0007669"/>
    <property type="project" value="TreeGrafter"/>
</dbReference>
<keyword evidence="5" id="KW-0804">Transcription</keyword>
<dbReference type="CDD" id="cd00383">
    <property type="entry name" value="trans_reg_C"/>
    <property type="match status" value="1"/>
</dbReference>
<evidence type="ECO:0000256" key="1">
    <source>
        <dbReference type="ARBA" id="ARBA00022553"/>
    </source>
</evidence>
<keyword evidence="4 7" id="KW-0238">DNA-binding</keyword>
<keyword evidence="2" id="KW-0902">Two-component regulatory system</keyword>
<dbReference type="InterPro" id="IPR016032">
    <property type="entry name" value="Sig_transdc_resp-reg_C-effctor"/>
</dbReference>
<dbReference type="Proteomes" id="UP000028523">
    <property type="component" value="Unassembled WGS sequence"/>
</dbReference>
<name>A0A084U2S9_MALIO</name>
<evidence type="ECO:0000256" key="4">
    <source>
        <dbReference type="ARBA" id="ARBA00023125"/>
    </source>
</evidence>
<dbReference type="PANTHER" id="PTHR48111:SF1">
    <property type="entry name" value="TWO-COMPONENT RESPONSE REGULATOR ORR33"/>
    <property type="match status" value="1"/>
</dbReference>
<dbReference type="GO" id="GO:0000156">
    <property type="term" value="F:phosphorelay response regulator activity"/>
    <property type="evidence" value="ECO:0007669"/>
    <property type="project" value="TreeGrafter"/>
</dbReference>
<evidence type="ECO:0000256" key="5">
    <source>
        <dbReference type="ARBA" id="ARBA00023163"/>
    </source>
</evidence>
<feature type="domain" description="OmpR/PhoB-type" evidence="9">
    <location>
        <begin position="131"/>
        <end position="224"/>
    </location>
</feature>
<dbReference type="InterPro" id="IPR039420">
    <property type="entry name" value="WalR-like"/>
</dbReference>
<dbReference type="GO" id="GO:0032993">
    <property type="term" value="C:protein-DNA complex"/>
    <property type="evidence" value="ECO:0007669"/>
    <property type="project" value="TreeGrafter"/>
</dbReference>
<dbReference type="InterPro" id="IPR001867">
    <property type="entry name" value="OmpR/PhoB-type_DNA-bd"/>
</dbReference>
<dbReference type="InterPro" id="IPR011006">
    <property type="entry name" value="CheY-like_superfamily"/>
</dbReference>
<evidence type="ECO:0000313" key="11">
    <source>
        <dbReference type="Proteomes" id="UP000028523"/>
    </source>
</evidence>
<dbReference type="PROSITE" id="PS50110">
    <property type="entry name" value="RESPONSE_REGULATORY"/>
    <property type="match status" value="1"/>
</dbReference>
<comment type="caution">
    <text evidence="10">The sequence shown here is derived from an EMBL/GenBank/DDBJ whole genome shotgun (WGS) entry which is preliminary data.</text>
</comment>
<protein>
    <submittedName>
        <fullName evidence="10">OmpR-like response regulator</fullName>
    </submittedName>
</protein>
<proteinExistence type="predicted"/>
<organism evidence="10 11">
    <name type="scientific">Malacoplasma iowae DK-CPA</name>
    <dbReference type="NCBI Taxonomy" id="1394179"/>
    <lineage>
        <taxon>Bacteria</taxon>
        <taxon>Bacillati</taxon>
        <taxon>Mycoplasmatota</taxon>
        <taxon>Mycoplasmoidales</taxon>
        <taxon>Mycoplasmoidaceae</taxon>
        <taxon>Malacoplasma</taxon>
    </lineage>
</organism>
<feature type="DNA-binding region" description="OmpR/PhoB-type" evidence="7">
    <location>
        <begin position="131"/>
        <end position="224"/>
    </location>
</feature>
<comment type="caution">
    <text evidence="6">Lacks conserved residue(s) required for the propagation of feature annotation.</text>
</comment>
<feature type="domain" description="Response regulatory" evidence="8">
    <location>
        <begin position="4"/>
        <end position="119"/>
    </location>
</feature>
<dbReference type="PANTHER" id="PTHR48111">
    <property type="entry name" value="REGULATOR OF RPOS"/>
    <property type="match status" value="1"/>
</dbReference>
<dbReference type="SUPFAM" id="SSF46894">
    <property type="entry name" value="C-terminal effector domain of the bipartite response regulators"/>
    <property type="match status" value="1"/>
</dbReference>
<gene>
    <name evidence="10" type="ORF">P271_92</name>
</gene>
<evidence type="ECO:0000256" key="7">
    <source>
        <dbReference type="PROSITE-ProRule" id="PRU01091"/>
    </source>
</evidence>
<dbReference type="SMART" id="SM00862">
    <property type="entry name" value="Trans_reg_C"/>
    <property type="match status" value="1"/>
</dbReference>
<dbReference type="GeneID" id="96866365"/>
<dbReference type="EMBL" id="AWQU01000087">
    <property type="protein sequence ID" value="KFB07265.1"/>
    <property type="molecule type" value="Genomic_DNA"/>
</dbReference>
<dbReference type="RefSeq" id="WP_004025168.1">
    <property type="nucleotide sequence ID" value="NZ_AWQU01000087.1"/>
</dbReference>
<dbReference type="InterPro" id="IPR036388">
    <property type="entry name" value="WH-like_DNA-bd_sf"/>
</dbReference>
<dbReference type="PROSITE" id="PS51755">
    <property type="entry name" value="OMPR_PHOB"/>
    <property type="match status" value="1"/>
</dbReference>
<dbReference type="GO" id="GO:0006355">
    <property type="term" value="P:regulation of DNA-templated transcription"/>
    <property type="evidence" value="ECO:0007669"/>
    <property type="project" value="InterPro"/>
</dbReference>
<dbReference type="GO" id="GO:0000976">
    <property type="term" value="F:transcription cis-regulatory region binding"/>
    <property type="evidence" value="ECO:0007669"/>
    <property type="project" value="TreeGrafter"/>
</dbReference>
<keyword evidence="3" id="KW-0805">Transcription regulation</keyword>
<evidence type="ECO:0000256" key="3">
    <source>
        <dbReference type="ARBA" id="ARBA00023015"/>
    </source>
</evidence>
<keyword evidence="1" id="KW-0597">Phosphoprotein</keyword>
<keyword evidence="11" id="KW-1185">Reference proteome</keyword>
<dbReference type="SUPFAM" id="SSF52172">
    <property type="entry name" value="CheY-like"/>
    <property type="match status" value="1"/>
</dbReference>
<dbReference type="InterPro" id="IPR001789">
    <property type="entry name" value="Sig_transdc_resp-reg_receiver"/>
</dbReference>
<sequence>MKTNILFIYDISKTLDAIKLELDSELFVIDACNDFDTAKEKLSVLKYDIVILSYDNDNFNDAIAMIQLVRSKSVLIDIIAYSHFYNLENILNIYKAGSNDFILAPIEPKILKAKILSMSRKYEVLNSKYFNNIVKYGDFVVDRDANIVFLKNTQVDFTKKEYRIIRYLMKANGTPVSKAELQKAIWGYEDEKSKIVEVTISQIKKKLNNKYLKTVLKEGYILESK</sequence>
<reference evidence="10 11" key="1">
    <citation type="journal article" date="2014" name="PLoS ONE">
        <title>Reduction of Hydrogen Peroxide Accumulation and Toxicity by a Catalase from Mycoplasma iowae.</title>
        <authorList>
            <person name="Pritchard R.E."/>
            <person name="Prassinos A.J."/>
            <person name="Osborne J.D."/>
            <person name="Raviv Z."/>
            <person name="Balish M.F."/>
        </authorList>
    </citation>
    <scope>NUCLEOTIDE SEQUENCE [LARGE SCALE GENOMIC DNA]</scope>
    <source>
        <strain evidence="10 11">DK-CPA</strain>
    </source>
</reference>
<evidence type="ECO:0000259" key="9">
    <source>
        <dbReference type="PROSITE" id="PS51755"/>
    </source>
</evidence>
<dbReference type="Pfam" id="PF00486">
    <property type="entry name" value="Trans_reg_C"/>
    <property type="match status" value="1"/>
</dbReference>
<dbReference type="AlphaFoldDB" id="A0A084U2S9"/>
<evidence type="ECO:0000256" key="6">
    <source>
        <dbReference type="PROSITE-ProRule" id="PRU00169"/>
    </source>
</evidence>
<evidence type="ECO:0000256" key="2">
    <source>
        <dbReference type="ARBA" id="ARBA00023012"/>
    </source>
</evidence>